<name>A0A507D2Z5_9FUNG</name>
<keyword evidence="8 9" id="KW-0472">Membrane</keyword>
<evidence type="ECO:0000256" key="10">
    <source>
        <dbReference type="RuleBase" id="RU000488"/>
    </source>
</evidence>
<feature type="repeat" description="Solcar" evidence="9">
    <location>
        <begin position="25"/>
        <end position="103"/>
    </location>
</feature>
<accession>A0A507D2Z5</accession>
<evidence type="ECO:0008006" key="15">
    <source>
        <dbReference type="Google" id="ProtNLM"/>
    </source>
</evidence>
<evidence type="ECO:0000256" key="3">
    <source>
        <dbReference type="ARBA" id="ARBA00022448"/>
    </source>
</evidence>
<dbReference type="VEuPathDB" id="FungiDB:SeMB42_g04598"/>
<comment type="similarity">
    <text evidence="2 10">Belongs to the mitochondrial carrier (TC 2.A.29) family.</text>
</comment>
<dbReference type="Pfam" id="PF00153">
    <property type="entry name" value="Mito_carr"/>
    <property type="match status" value="3"/>
</dbReference>
<feature type="repeat" description="Solcar" evidence="9">
    <location>
        <begin position="210"/>
        <end position="289"/>
    </location>
</feature>
<evidence type="ECO:0000256" key="6">
    <source>
        <dbReference type="ARBA" id="ARBA00022989"/>
    </source>
</evidence>
<evidence type="ECO:0000256" key="1">
    <source>
        <dbReference type="ARBA" id="ARBA00004225"/>
    </source>
</evidence>
<dbReference type="PRINTS" id="PR00926">
    <property type="entry name" value="MITOCARRIER"/>
</dbReference>
<dbReference type="Proteomes" id="UP000320475">
    <property type="component" value="Unassembled WGS sequence"/>
</dbReference>
<protein>
    <recommendedName>
        <fullName evidence="15">Mitochondrial carrier domain-containing protein</fullName>
    </recommendedName>
</protein>
<keyword evidence="6 12" id="KW-1133">Transmembrane helix</keyword>
<evidence type="ECO:0000256" key="9">
    <source>
        <dbReference type="PROSITE-ProRule" id="PRU00282"/>
    </source>
</evidence>
<dbReference type="PANTHER" id="PTHR45667">
    <property type="entry name" value="S-ADENOSYLMETHIONINE MITOCHONDRIAL CARRIER PROTEIN"/>
    <property type="match status" value="1"/>
</dbReference>
<proteinExistence type="inferred from homology"/>
<dbReference type="EMBL" id="QEAM01000128">
    <property type="protein sequence ID" value="TPX45794.1"/>
    <property type="molecule type" value="Genomic_DNA"/>
</dbReference>
<evidence type="ECO:0000256" key="8">
    <source>
        <dbReference type="ARBA" id="ARBA00023136"/>
    </source>
</evidence>
<evidence type="ECO:0000256" key="2">
    <source>
        <dbReference type="ARBA" id="ARBA00006375"/>
    </source>
</evidence>
<feature type="region of interest" description="Disordered" evidence="11">
    <location>
        <begin position="1"/>
        <end position="26"/>
    </location>
</feature>
<dbReference type="InterPro" id="IPR023395">
    <property type="entry name" value="MCP_dom_sf"/>
</dbReference>
<dbReference type="AlphaFoldDB" id="A0A507D2Z5"/>
<gene>
    <name evidence="13" type="ORF">SeLEV6574_g03653</name>
</gene>
<feature type="transmembrane region" description="Helical" evidence="12">
    <location>
        <begin position="206"/>
        <end position="225"/>
    </location>
</feature>
<evidence type="ECO:0000313" key="14">
    <source>
        <dbReference type="Proteomes" id="UP000320475"/>
    </source>
</evidence>
<keyword evidence="7" id="KW-0496">Mitochondrion</keyword>
<dbReference type="GO" id="GO:0055085">
    <property type="term" value="P:transmembrane transport"/>
    <property type="evidence" value="ECO:0007669"/>
    <property type="project" value="InterPro"/>
</dbReference>
<dbReference type="InterPro" id="IPR002067">
    <property type="entry name" value="MCP"/>
</dbReference>
<reference evidence="13 14" key="1">
    <citation type="journal article" date="2019" name="Sci. Rep.">
        <title>Comparative genomics of chytrid fungi reveal insights into the obligate biotrophic and pathogenic lifestyle of Synchytrium endobioticum.</title>
        <authorList>
            <person name="van de Vossenberg B.T.L.H."/>
            <person name="Warris S."/>
            <person name="Nguyen H.D.T."/>
            <person name="van Gent-Pelzer M.P.E."/>
            <person name="Joly D.L."/>
            <person name="van de Geest H.C."/>
            <person name="Bonants P.J.M."/>
            <person name="Smith D.S."/>
            <person name="Levesque C.A."/>
            <person name="van der Lee T.A.J."/>
        </authorList>
    </citation>
    <scope>NUCLEOTIDE SEQUENCE [LARGE SCALE GENOMIC DNA]</scope>
    <source>
        <strain evidence="13 14">LEV6574</strain>
    </source>
</reference>
<keyword evidence="5" id="KW-0677">Repeat</keyword>
<evidence type="ECO:0000256" key="7">
    <source>
        <dbReference type="ARBA" id="ARBA00023128"/>
    </source>
</evidence>
<dbReference type="GO" id="GO:0031966">
    <property type="term" value="C:mitochondrial membrane"/>
    <property type="evidence" value="ECO:0007669"/>
    <property type="project" value="UniProtKB-SubCell"/>
</dbReference>
<evidence type="ECO:0000313" key="13">
    <source>
        <dbReference type="EMBL" id="TPX45794.1"/>
    </source>
</evidence>
<keyword evidence="4 9" id="KW-0812">Transmembrane</keyword>
<dbReference type="OrthoDB" id="250329at2759"/>
<evidence type="ECO:0000256" key="5">
    <source>
        <dbReference type="ARBA" id="ARBA00022737"/>
    </source>
</evidence>
<feature type="transmembrane region" description="Helical" evidence="12">
    <location>
        <begin position="175"/>
        <end position="194"/>
    </location>
</feature>
<dbReference type="InterPro" id="IPR018108">
    <property type="entry name" value="MCP_transmembrane"/>
</dbReference>
<keyword evidence="3 10" id="KW-0813">Transport</keyword>
<comment type="subcellular location">
    <subcellularLocation>
        <location evidence="1">Mitochondrion membrane</location>
        <topology evidence="1">Multi-pass membrane protein</topology>
    </subcellularLocation>
</comment>
<comment type="caution">
    <text evidence="13">The sequence shown here is derived from an EMBL/GenBank/DDBJ whole genome shotgun (WGS) entry which is preliminary data.</text>
</comment>
<feature type="repeat" description="Solcar" evidence="9">
    <location>
        <begin position="115"/>
        <end position="200"/>
    </location>
</feature>
<sequence>MAVSHATIHPTMPSENDNPSPKTQPPPLASLAFSSLSALATRCATHPLDTIKVIVQTSPSASITHILQTQSLASLYRGLGIATVFSVPALSLYLHTYDQCSTRLARLAGAHDGPALLAVHAVSAASAEALSSVFWTPMEVLKNTLQAAPARARPSTLALAAHIYRREGIRGFFRGYVLSLAVFVPYSVIYYVAYEQLKRGCAPAELGFATYAACAGVAGAVAGAASNGLDVVKTRVQVGAGRVRAGDVMRDIYRREGAMGFARGAGHRVAWITPSVVLSMSIYEVLKDSWKHDQEAGKRHE</sequence>
<organism evidence="13 14">
    <name type="scientific">Synchytrium endobioticum</name>
    <dbReference type="NCBI Taxonomy" id="286115"/>
    <lineage>
        <taxon>Eukaryota</taxon>
        <taxon>Fungi</taxon>
        <taxon>Fungi incertae sedis</taxon>
        <taxon>Chytridiomycota</taxon>
        <taxon>Chytridiomycota incertae sedis</taxon>
        <taxon>Chytridiomycetes</taxon>
        <taxon>Synchytriales</taxon>
        <taxon>Synchytriaceae</taxon>
        <taxon>Synchytrium</taxon>
    </lineage>
</organism>
<dbReference type="Gene3D" id="1.50.40.10">
    <property type="entry name" value="Mitochondrial carrier domain"/>
    <property type="match status" value="2"/>
</dbReference>
<evidence type="ECO:0000256" key="11">
    <source>
        <dbReference type="SAM" id="MobiDB-lite"/>
    </source>
</evidence>
<evidence type="ECO:0000256" key="12">
    <source>
        <dbReference type="SAM" id="Phobius"/>
    </source>
</evidence>
<evidence type="ECO:0000256" key="4">
    <source>
        <dbReference type="ARBA" id="ARBA00022692"/>
    </source>
</evidence>
<dbReference type="PROSITE" id="PS50920">
    <property type="entry name" value="SOLCAR"/>
    <property type="match status" value="3"/>
</dbReference>
<dbReference type="SUPFAM" id="SSF103506">
    <property type="entry name" value="Mitochondrial carrier"/>
    <property type="match status" value="1"/>
</dbReference>